<comment type="caution">
    <text evidence="1">The sequence shown here is derived from an EMBL/GenBank/DDBJ whole genome shotgun (WGS) entry which is preliminary data.</text>
</comment>
<accession>A0AAN3A2Y7</accession>
<name>A0AAN3A2Y7_BACO1</name>
<protein>
    <submittedName>
        <fullName evidence="1">Uncharacterized protein</fullName>
    </submittedName>
</protein>
<dbReference type="Proteomes" id="UP000005475">
    <property type="component" value="Unassembled WGS sequence"/>
</dbReference>
<evidence type="ECO:0000313" key="1">
    <source>
        <dbReference type="EMBL" id="EDO09264.1"/>
    </source>
</evidence>
<dbReference type="AlphaFoldDB" id="A0AAN3A2Y7"/>
<proteinExistence type="predicted"/>
<dbReference type="EMBL" id="AAXF02000054">
    <property type="protein sequence ID" value="EDO09264.1"/>
    <property type="molecule type" value="Genomic_DNA"/>
</dbReference>
<reference evidence="2" key="2">
    <citation type="submission" date="2007-04" db="EMBL/GenBank/DDBJ databases">
        <title>Draft genome sequence of Bacteroides ovatus (ATCC 8483).</title>
        <authorList>
            <person name="Sudarsanam P."/>
            <person name="Ley R."/>
            <person name="Guruge J."/>
            <person name="Turnbaugh P.J."/>
            <person name="Mahowald M."/>
            <person name="Liep D."/>
            <person name="Gordon J."/>
        </authorList>
    </citation>
    <scope>NUCLEOTIDE SEQUENCE [LARGE SCALE GENOMIC DNA]</scope>
    <source>
        <strain evidence="2">ATCC 8483 / DSM 1896 / JCM 5824 / BCRC 10623 / CCUG 4943 / NCTC 11153</strain>
    </source>
</reference>
<evidence type="ECO:0000313" key="2">
    <source>
        <dbReference type="Proteomes" id="UP000005475"/>
    </source>
</evidence>
<reference evidence="1 2" key="1">
    <citation type="submission" date="2007-03" db="EMBL/GenBank/DDBJ databases">
        <authorList>
            <person name="Fulton L."/>
            <person name="Clifton S."/>
            <person name="Fulton B."/>
            <person name="Xu J."/>
            <person name="Minx P."/>
            <person name="Pepin K.H."/>
            <person name="Johnson M."/>
            <person name="Thiruvilangam P."/>
            <person name="Bhonagiri V."/>
            <person name="Nash W.E."/>
            <person name="Mardis E.R."/>
            <person name="Wilson R.K."/>
        </authorList>
    </citation>
    <scope>NUCLEOTIDE SEQUENCE [LARGE SCALE GENOMIC DNA]</scope>
    <source>
        <strain evidence="2">ATCC 8483 / DSM 1896 / JCM 5824 / BCRC 10623 / CCUG 4943 / NCTC 11153</strain>
    </source>
</reference>
<gene>
    <name evidence="1" type="ORF">BACOVA_05124</name>
</gene>
<sequence length="34" mass="3920">MVVFNLIIMKCMRIPPSDIIYYNICVVFIVNLSG</sequence>
<organism evidence="1 2">
    <name type="scientific">Bacteroides ovatus (strain ATCC 8483 / DSM 1896 / JCM 5824 / BCRC 10623 / CCUG 4943 / NCTC 11153)</name>
    <dbReference type="NCBI Taxonomy" id="411476"/>
    <lineage>
        <taxon>Bacteria</taxon>
        <taxon>Pseudomonadati</taxon>
        <taxon>Bacteroidota</taxon>
        <taxon>Bacteroidia</taxon>
        <taxon>Bacteroidales</taxon>
        <taxon>Bacteroidaceae</taxon>
        <taxon>Bacteroides</taxon>
    </lineage>
</organism>